<organism evidence="1 2">
    <name type="scientific">Aphis craccivora</name>
    <name type="common">Cowpea aphid</name>
    <dbReference type="NCBI Taxonomy" id="307492"/>
    <lineage>
        <taxon>Eukaryota</taxon>
        <taxon>Metazoa</taxon>
        <taxon>Ecdysozoa</taxon>
        <taxon>Arthropoda</taxon>
        <taxon>Hexapoda</taxon>
        <taxon>Insecta</taxon>
        <taxon>Pterygota</taxon>
        <taxon>Neoptera</taxon>
        <taxon>Paraneoptera</taxon>
        <taxon>Hemiptera</taxon>
        <taxon>Sternorrhyncha</taxon>
        <taxon>Aphidomorpha</taxon>
        <taxon>Aphidoidea</taxon>
        <taxon>Aphididae</taxon>
        <taxon>Aphidini</taxon>
        <taxon>Aphis</taxon>
        <taxon>Aphis</taxon>
    </lineage>
</organism>
<dbReference type="AlphaFoldDB" id="A0A6G0VMA6"/>
<name>A0A6G0VMA6_APHCR</name>
<feature type="non-terminal residue" evidence="1">
    <location>
        <position position="1"/>
    </location>
</feature>
<dbReference type="OrthoDB" id="90756at2759"/>
<accession>A0A6G0VMA6</accession>
<evidence type="ECO:0008006" key="3">
    <source>
        <dbReference type="Google" id="ProtNLM"/>
    </source>
</evidence>
<proteinExistence type="predicted"/>
<evidence type="ECO:0000313" key="2">
    <source>
        <dbReference type="Proteomes" id="UP000478052"/>
    </source>
</evidence>
<comment type="caution">
    <text evidence="1">The sequence shown here is derived from an EMBL/GenBank/DDBJ whole genome shotgun (WGS) entry which is preliminary data.</text>
</comment>
<keyword evidence="2" id="KW-1185">Reference proteome</keyword>
<gene>
    <name evidence="1" type="ORF">FWK35_00033181</name>
</gene>
<protein>
    <recommendedName>
        <fullName evidence="3">MULE domain-containing protein</fullName>
    </recommendedName>
</protein>
<feature type="non-terminal residue" evidence="1">
    <location>
        <position position="228"/>
    </location>
</feature>
<reference evidence="1 2" key="1">
    <citation type="submission" date="2019-08" db="EMBL/GenBank/DDBJ databases">
        <title>Whole genome of Aphis craccivora.</title>
        <authorList>
            <person name="Voronova N.V."/>
            <person name="Shulinski R.S."/>
            <person name="Bandarenka Y.V."/>
            <person name="Zhorov D.G."/>
            <person name="Warner D."/>
        </authorList>
    </citation>
    <scope>NUCLEOTIDE SEQUENCE [LARGE SCALE GENOMIC DNA]</scope>
    <source>
        <strain evidence="1">180601</strain>
        <tissue evidence="1">Whole Body</tissue>
    </source>
</reference>
<dbReference type="Proteomes" id="UP000478052">
    <property type="component" value="Unassembled WGS sequence"/>
</dbReference>
<sequence length="228" mass="26708">CESYAKCFNILKTECFKLNLCCSPEYIFADFELSNHLGALKVLLKDVFSIWGKHGGVTFKIWDYRDQTEIGLFLKNIFGLPLLNQEDVENCIIEDFISIMPKHEKLNEFMDYIIENYIDSGAKFPISMWAEMNSSSERTTNVCESFHSKYNSLFYTHHPDIYTFLEILKKIQIDTKIAIRTATQTTKKPKGSTCKKITYIEDNIKQFKNNKISRFDFVKRMAFKHQPI</sequence>
<evidence type="ECO:0000313" key="1">
    <source>
        <dbReference type="EMBL" id="KAF0691069.1"/>
    </source>
</evidence>
<dbReference type="EMBL" id="VUJU01016058">
    <property type="protein sequence ID" value="KAF0691069.1"/>
    <property type="molecule type" value="Genomic_DNA"/>
</dbReference>